<protein>
    <submittedName>
        <fullName evidence="2">Uncharacterized protein</fullName>
    </submittedName>
</protein>
<feature type="coiled-coil region" evidence="1">
    <location>
        <begin position="3"/>
        <end position="190"/>
    </location>
</feature>
<proteinExistence type="predicted"/>
<dbReference type="EMBL" id="CAJNOC010000227">
    <property type="protein sequence ID" value="CAF0730129.1"/>
    <property type="molecule type" value="Genomic_DNA"/>
</dbReference>
<keyword evidence="1" id="KW-0175">Coiled coil</keyword>
<evidence type="ECO:0000313" key="2">
    <source>
        <dbReference type="EMBL" id="CAF0730129.1"/>
    </source>
</evidence>
<dbReference type="Proteomes" id="UP000663879">
    <property type="component" value="Unassembled WGS sequence"/>
</dbReference>
<comment type="caution">
    <text evidence="2">The sequence shown here is derived from an EMBL/GenBank/DDBJ whole genome shotgun (WGS) entry which is preliminary data.</text>
</comment>
<evidence type="ECO:0000313" key="3">
    <source>
        <dbReference type="Proteomes" id="UP000663879"/>
    </source>
</evidence>
<organism evidence="2 3">
    <name type="scientific">Brachionus calyciflorus</name>
    <dbReference type="NCBI Taxonomy" id="104777"/>
    <lineage>
        <taxon>Eukaryota</taxon>
        <taxon>Metazoa</taxon>
        <taxon>Spiralia</taxon>
        <taxon>Gnathifera</taxon>
        <taxon>Rotifera</taxon>
        <taxon>Eurotatoria</taxon>
        <taxon>Monogononta</taxon>
        <taxon>Pseudotrocha</taxon>
        <taxon>Ploima</taxon>
        <taxon>Brachionidae</taxon>
        <taxon>Brachionus</taxon>
    </lineage>
</organism>
<evidence type="ECO:0000256" key="1">
    <source>
        <dbReference type="SAM" id="Coils"/>
    </source>
</evidence>
<gene>
    <name evidence="2" type="ORF">OXX778_LOCUS2788</name>
</gene>
<dbReference type="GO" id="GO:0060271">
    <property type="term" value="P:cilium assembly"/>
    <property type="evidence" value="ECO:0007669"/>
    <property type="project" value="TreeGrafter"/>
</dbReference>
<dbReference type="AlphaFoldDB" id="A0A813N4B3"/>
<accession>A0A813N4B3</accession>
<dbReference type="PANTHER" id="PTHR35970">
    <property type="entry name" value="SODIUM CHANNEL AND CLATHRIN LINKER 1"/>
    <property type="match status" value="1"/>
</dbReference>
<dbReference type="GO" id="GO:0005814">
    <property type="term" value="C:centriole"/>
    <property type="evidence" value="ECO:0007669"/>
    <property type="project" value="TreeGrafter"/>
</dbReference>
<feature type="coiled-coil region" evidence="1">
    <location>
        <begin position="268"/>
        <end position="325"/>
    </location>
</feature>
<dbReference type="OrthoDB" id="551053at2759"/>
<dbReference type="InterPro" id="IPR038911">
    <property type="entry name" value="SCLT1"/>
</dbReference>
<keyword evidence="3" id="KW-1185">Reference proteome</keyword>
<sequence length="377" mass="45095">MIEIQAREEHERLHNTISELMDEAANKTRQEVESLRKLYNSNLEKLIEECNTLETDRNNLGSQLEKIMRAKKNLEHELEKVSIESLKITNRENSSYEEAHRRLCAIEREKEQALIKLDAKENELKKLKEIYENDKEKNQQIISDFTEKSYKINRELEKLTDEHAKVLTEMDGIRNKLSLVEKERDDFQKRLTKQIQMHESEVQIKNSDYLNKVKNLEDSHSRSMFELRQLLNMQQRMSNKWKEECHSITQQSETKFSEMKNNFENIRLHNEKLTHELQEMRIRDLENERKLGICTNKMNILEQKCKEAEHQATEATKRIAKQLAREKMIEYEKHLLESDLEKTRFIDTFSKGKTILKNIEERPERLNSIDENSYSAK</sequence>
<name>A0A813N4B3_9BILA</name>
<dbReference type="PANTHER" id="PTHR35970:SF1">
    <property type="entry name" value="SODIUM CHANNEL AND CLATHRIN LINKER 1"/>
    <property type="match status" value="1"/>
</dbReference>
<reference evidence="2" key="1">
    <citation type="submission" date="2021-02" db="EMBL/GenBank/DDBJ databases">
        <authorList>
            <person name="Nowell W R."/>
        </authorList>
    </citation>
    <scope>NUCLEOTIDE SEQUENCE</scope>
    <source>
        <strain evidence="2">Ploen Becks lab</strain>
    </source>
</reference>
<dbReference type="GO" id="GO:0045162">
    <property type="term" value="P:clustering of voltage-gated sodium channels"/>
    <property type="evidence" value="ECO:0007669"/>
    <property type="project" value="InterPro"/>
</dbReference>